<evidence type="ECO:0000256" key="1">
    <source>
        <dbReference type="SAM" id="MobiDB-lite"/>
    </source>
</evidence>
<dbReference type="EMBL" id="REGW02000257">
    <property type="protein sequence ID" value="KAE8277705.1"/>
    <property type="molecule type" value="Genomic_DNA"/>
</dbReference>
<name>A0A6G0HFE2_LARCR</name>
<feature type="compositionally biased region" description="Basic and acidic residues" evidence="1">
    <location>
        <begin position="109"/>
        <end position="139"/>
    </location>
</feature>
<proteinExistence type="predicted"/>
<accession>A0A6G0HFE2</accession>
<dbReference type="AlphaFoldDB" id="A0A6G0HFE2"/>
<feature type="compositionally biased region" description="Low complexity" evidence="1">
    <location>
        <begin position="155"/>
        <end position="164"/>
    </location>
</feature>
<feature type="region of interest" description="Disordered" evidence="1">
    <location>
        <begin position="34"/>
        <end position="229"/>
    </location>
</feature>
<gene>
    <name evidence="2" type="ORF">D5F01_LYC24281</name>
</gene>
<sequence length="229" mass="25065">MVFIQQENPSSWVWRFGCVRSVLESSGCSIRAPPAGGFAVKQRNAGKFTASSTETSGARRAAGRKPASASSTEPQRKSETKRRKEQGLKQAGTSASPGGRTDVSLTWWTDRRQPHLVDGRQPHLVDGRQPHLVDGRQPHLVDGQMYGAQSEGRHAAATRATRSSNTQRQHEQHAAATRSSNTSDTQRQHEQHAAATRATRSGNTQQRISHSEKQSNVTPLEMKTADHSS</sequence>
<comment type="caution">
    <text evidence="2">The sequence shown here is derived from an EMBL/GenBank/DDBJ whole genome shotgun (WGS) entry which is preliminary data.</text>
</comment>
<keyword evidence="3" id="KW-1185">Reference proteome</keyword>
<dbReference type="Proteomes" id="UP000424527">
    <property type="component" value="Unassembled WGS sequence"/>
</dbReference>
<reference evidence="2 3" key="1">
    <citation type="submission" date="2019-07" db="EMBL/GenBank/DDBJ databases">
        <title>Chromosome genome assembly for large yellow croaker.</title>
        <authorList>
            <person name="Xiao S."/>
        </authorList>
    </citation>
    <scope>NUCLEOTIDE SEQUENCE [LARGE SCALE GENOMIC DNA]</scope>
    <source>
        <strain evidence="2">JMULYC20181020</strain>
        <tissue evidence="2">Muscle</tissue>
    </source>
</reference>
<evidence type="ECO:0000313" key="2">
    <source>
        <dbReference type="EMBL" id="KAE8277705.1"/>
    </source>
</evidence>
<organism evidence="2 3">
    <name type="scientific">Larimichthys crocea</name>
    <name type="common">Large yellow croaker</name>
    <name type="synonym">Pseudosciaena crocea</name>
    <dbReference type="NCBI Taxonomy" id="215358"/>
    <lineage>
        <taxon>Eukaryota</taxon>
        <taxon>Metazoa</taxon>
        <taxon>Chordata</taxon>
        <taxon>Craniata</taxon>
        <taxon>Vertebrata</taxon>
        <taxon>Euteleostomi</taxon>
        <taxon>Actinopterygii</taxon>
        <taxon>Neopterygii</taxon>
        <taxon>Teleostei</taxon>
        <taxon>Neoteleostei</taxon>
        <taxon>Acanthomorphata</taxon>
        <taxon>Eupercaria</taxon>
        <taxon>Sciaenidae</taxon>
        <taxon>Larimichthys</taxon>
    </lineage>
</organism>
<protein>
    <submittedName>
        <fullName evidence="2">Uncharacterized protein</fullName>
    </submittedName>
</protein>
<evidence type="ECO:0000313" key="3">
    <source>
        <dbReference type="Proteomes" id="UP000424527"/>
    </source>
</evidence>
<feature type="compositionally biased region" description="Polar residues" evidence="1">
    <location>
        <begin position="198"/>
        <end position="218"/>
    </location>
</feature>